<gene>
    <name evidence="1" type="ORF">SAMN06295910_0256</name>
</gene>
<evidence type="ECO:0000313" key="1">
    <source>
        <dbReference type="EMBL" id="SMF61272.1"/>
    </source>
</evidence>
<name>A0A1X7FYV6_9SPHN</name>
<dbReference type="EMBL" id="LT840185">
    <property type="protein sequence ID" value="SMF61272.1"/>
    <property type="molecule type" value="Genomic_DNA"/>
</dbReference>
<reference evidence="2" key="1">
    <citation type="submission" date="2017-04" db="EMBL/GenBank/DDBJ databases">
        <authorList>
            <person name="Varghese N."/>
            <person name="Submissions S."/>
        </authorList>
    </citation>
    <scope>NUCLEOTIDE SEQUENCE [LARGE SCALE GENOMIC DNA]</scope>
    <source>
        <strain evidence="2">Dd16</strain>
    </source>
</reference>
<accession>A0A1X7FYV6</accession>
<protein>
    <recommendedName>
        <fullName evidence="3">Lipoprotein</fullName>
    </recommendedName>
</protein>
<dbReference type="STRING" id="941907.SAMN06295910_0256"/>
<organism evidence="1 2">
    <name type="scientific">Allosphingosinicella indica</name>
    <dbReference type="NCBI Taxonomy" id="941907"/>
    <lineage>
        <taxon>Bacteria</taxon>
        <taxon>Pseudomonadati</taxon>
        <taxon>Pseudomonadota</taxon>
        <taxon>Alphaproteobacteria</taxon>
        <taxon>Sphingomonadales</taxon>
        <taxon>Sphingomonadaceae</taxon>
        <taxon>Allosphingosinicella</taxon>
    </lineage>
</organism>
<proteinExistence type="predicted"/>
<dbReference type="Proteomes" id="UP000192934">
    <property type="component" value="Chromosome I"/>
</dbReference>
<evidence type="ECO:0000313" key="2">
    <source>
        <dbReference type="Proteomes" id="UP000192934"/>
    </source>
</evidence>
<dbReference type="RefSeq" id="WP_244552392.1">
    <property type="nucleotide sequence ID" value="NZ_LT840185.1"/>
</dbReference>
<sequence>MIRFLPAIAAATLLAGCGSGSERVDTNAAVTTNAVDTDVVPVDEGAAAGETAAVATNGWLGRWTGPEGLFLTVEAGAASGTYDLVVKGDLDSEGDRFTGTAEGNTIVFTRNGTRETIRKASGDETGLKYLAGKADCVMIKPGEGFCRD</sequence>
<evidence type="ECO:0008006" key="3">
    <source>
        <dbReference type="Google" id="ProtNLM"/>
    </source>
</evidence>
<dbReference type="AlphaFoldDB" id="A0A1X7FYV6"/>
<dbReference type="PROSITE" id="PS51257">
    <property type="entry name" value="PROKAR_LIPOPROTEIN"/>
    <property type="match status" value="1"/>
</dbReference>
<keyword evidence="2" id="KW-1185">Reference proteome</keyword>